<dbReference type="InterPro" id="IPR021112">
    <property type="entry name" value="LtrB_C"/>
</dbReference>
<feature type="coiled-coil region" evidence="1">
    <location>
        <begin position="447"/>
        <end position="474"/>
    </location>
</feature>
<proteinExistence type="predicted"/>
<evidence type="ECO:0000313" key="5">
    <source>
        <dbReference type="EMBL" id="PFG89208.1"/>
    </source>
</evidence>
<dbReference type="Proteomes" id="UP000225275">
    <property type="component" value="Unassembled WGS sequence"/>
</dbReference>
<protein>
    <submittedName>
        <fullName evidence="5">Transcription elongation factor GreAB</fullName>
    </submittedName>
</protein>
<keyword evidence="5" id="KW-0251">Elongation factor</keyword>
<evidence type="ECO:0000313" key="6">
    <source>
        <dbReference type="Proteomes" id="UP000225275"/>
    </source>
</evidence>
<evidence type="ECO:0000259" key="4">
    <source>
        <dbReference type="Pfam" id="PF20874"/>
    </source>
</evidence>
<evidence type="ECO:0000259" key="3">
    <source>
        <dbReference type="Pfam" id="PF11083"/>
    </source>
</evidence>
<name>A0AAP8JE98_9LACT</name>
<dbReference type="InterPro" id="IPR048299">
    <property type="entry name" value="LtrB_central"/>
</dbReference>
<dbReference type="AlphaFoldDB" id="A0AAP8JE98"/>
<dbReference type="Pfam" id="PF11083">
    <property type="entry name" value="Relaxase_C"/>
    <property type="match status" value="1"/>
</dbReference>
<reference evidence="5" key="1">
    <citation type="submission" date="2017-01" db="EMBL/GenBank/DDBJ databases">
        <authorList>
            <person name="Lo R."/>
        </authorList>
    </citation>
    <scope>NUCLEOTIDE SEQUENCE</scope>
    <source>
        <strain evidence="5">537</strain>
    </source>
</reference>
<dbReference type="Pfam" id="PF20874">
    <property type="entry name" value="Relaxase_M"/>
    <property type="match status" value="1"/>
</dbReference>
<keyword evidence="1" id="KW-0175">Coiled coil</keyword>
<dbReference type="GO" id="GO:0003746">
    <property type="term" value="F:translation elongation factor activity"/>
    <property type="evidence" value="ECO:0007669"/>
    <property type="project" value="UniProtKB-KW"/>
</dbReference>
<keyword evidence="5" id="KW-0648">Protein biosynthesis</keyword>
<dbReference type="InterPro" id="IPR005094">
    <property type="entry name" value="Endonuclease_MobA/VirD2"/>
</dbReference>
<feature type="domain" description="Group II intron-interrupted relaxase LtrB central" evidence="4">
    <location>
        <begin position="323"/>
        <end position="406"/>
    </location>
</feature>
<comment type="caution">
    <text evidence="5">The sequence shown here is derived from an EMBL/GenBank/DDBJ whole genome shotgun (WGS) entry which is preliminary data.</text>
</comment>
<gene>
    <name evidence="5" type="ORF">BW154_06960</name>
</gene>
<feature type="domain" description="MobA/VirD2-like nuclease" evidence="2">
    <location>
        <begin position="45"/>
        <end position="198"/>
    </location>
</feature>
<dbReference type="EMBL" id="MTJS01000002">
    <property type="protein sequence ID" value="PFG89208.1"/>
    <property type="molecule type" value="Genomic_DNA"/>
</dbReference>
<sequence>MVYTKHLIVHSVKHLRAAVSYSEKAAKTSVEGEGGDNYFDHVFPYVMNDDKTWNRRLVSGYKISDVFHADDEFIWTKQVAAMSKGNKIDFDSNSSKGIFDIKKLDEKNAVLAHHLIQSFSPDDDLSPEEIHEIGRKTVLELTGGNHEFVIATHVDKAHIHNHIIFNSTNMVTGNAFRWQKGTKKIFEQISDKHASKAGAKIIEKSPKNSHKKYTTWQTESIFKSQIKQRLDFLLEFSSDINDFKEKAAALQLEVNFSGKWATYRLLDQPQIKNTRGRSLSKNNPEKYNLSNIKERLKENNVKITVDEVLERYDEKIDIVKQDFDYQVTIENWQVDHKTEKGYYLNVDFGVANHGQIFIGAYKIDQLENGDYQVYLKKKDFFHFMNQKVSTRSRYIDGETLVRQLSLYNGTTPLKKEPIISTINEIVDAINFLAEHGVTEGSQLKHMEANLYDALDEAQIKLDKIDEKILELTQVAKYLIAKTSEDPEEVQGAKKALEKMNVNSDLKYRDIQQELSSEKLGRKILKNKFEQTVNEINTLNEIHAVKHKSKTDNKYRIIS</sequence>
<evidence type="ECO:0000259" key="2">
    <source>
        <dbReference type="Pfam" id="PF03432"/>
    </source>
</evidence>
<accession>A0AAP8JE98</accession>
<reference evidence="5" key="2">
    <citation type="journal article" date="2018" name="Food Control">
        <title>Characterization of Lactococcus lactis isolates from herbs, fruits and vegetables for use as biopreservatives against Listeria monocytogenes in cheese.</title>
        <authorList>
            <person name="Ho V."/>
            <person name="Lo R."/>
            <person name="Bansal N."/>
            <person name="Turner M.S."/>
        </authorList>
    </citation>
    <scope>NUCLEOTIDE SEQUENCE</scope>
    <source>
        <strain evidence="5">537</strain>
    </source>
</reference>
<organism evidence="5 6">
    <name type="scientific">Lactococcus lactis</name>
    <dbReference type="NCBI Taxonomy" id="1358"/>
    <lineage>
        <taxon>Bacteria</taxon>
        <taxon>Bacillati</taxon>
        <taxon>Bacillota</taxon>
        <taxon>Bacilli</taxon>
        <taxon>Lactobacillales</taxon>
        <taxon>Streptococcaceae</taxon>
        <taxon>Lactococcus</taxon>
    </lineage>
</organism>
<feature type="domain" description="Group II intron-interrupted relaxase LtrB C-terminal" evidence="3">
    <location>
        <begin position="420"/>
        <end position="542"/>
    </location>
</feature>
<evidence type="ECO:0000256" key="1">
    <source>
        <dbReference type="SAM" id="Coils"/>
    </source>
</evidence>
<dbReference type="RefSeq" id="WP_098393815.1">
    <property type="nucleotide sequence ID" value="NZ_JAOWLS010000001.1"/>
</dbReference>
<dbReference type="Pfam" id="PF03432">
    <property type="entry name" value="Relaxase"/>
    <property type="match status" value="1"/>
</dbReference>